<dbReference type="Pfam" id="PF00920">
    <property type="entry name" value="ILVD_EDD_N"/>
    <property type="match status" value="1"/>
</dbReference>
<dbReference type="Proteomes" id="UP000590442">
    <property type="component" value="Unassembled WGS sequence"/>
</dbReference>
<dbReference type="PANTHER" id="PTHR43183">
    <property type="entry name" value="HYPOTHETICAL DIHYDROXYACID DEHYDRATASE (EUROFUNG)-RELATED"/>
    <property type="match status" value="1"/>
</dbReference>
<gene>
    <name evidence="8" type="ORF">GGR42_002640</name>
</gene>
<dbReference type="SUPFAM" id="SSF52016">
    <property type="entry name" value="LeuD/IlvD-like"/>
    <property type="match status" value="1"/>
</dbReference>
<protein>
    <submittedName>
        <fullName evidence="8">Dihydroxy-acid dehydratase</fullName>
        <ecNumber evidence="8">4.2.1.9</ecNumber>
    </submittedName>
</protein>
<sequence length="576" mass="62725">MSKKNQPKLRSQEWFNPDDEKQGFIHRSWLRNQGYPDDYFRGRPVIGICNTWSELTPCNGHLREFAEFVKKGILEAGGVPFEFPVTSTGETIMRPTAMLFRNLASMDTEETIRANPLDGIVLLTGCDKTTPSTVMGACSVDLPTIVVPGGPMLNGKYKGELIGSGTFVWQLKDKIQNEGFTPEDQVEAEICSSRSAGHCMTMGTASTMACMVESLGLTLPGAAAVPAVDSRKKVLAQLSGRRIVEMVKEDLKLSKILTRKAFENAIKLNAAVGGSTNFIVHLLAIAGRIGVELNLKDFDNLGSKIPLLVNLMPSGKFLMEDFFDAGGLPVVIKQMKEHLHNEAITVNGKPIGENNQRAECYNPEVIASIDQPFLEEAGIAVLYGNLCEDGAVIKPSAATPELMSHTGKAVVFETIEDFHEKIDDPNLDIDENSVMVLKGVGPVGYPGMAEVGNMELPEKILKKGIKDMVRISDGRMSGTAYGTVVLHISPESSIGGLLALVESGDNIILDVPNRKLHLDVDEAELKKRKAAWTPPNPIMERGYVSLYTRSVQQSHLGADFDFLVGKSGSEVTRDAH</sequence>
<dbReference type="GO" id="GO:0046872">
    <property type="term" value="F:metal ion binding"/>
    <property type="evidence" value="ECO:0007669"/>
    <property type="project" value="UniProtKB-KW"/>
</dbReference>
<dbReference type="FunFam" id="3.50.30.80:FF:000001">
    <property type="entry name" value="Dihydroxy-acid dehydratase"/>
    <property type="match status" value="1"/>
</dbReference>
<evidence type="ECO:0000313" key="9">
    <source>
        <dbReference type="Proteomes" id="UP000590442"/>
    </source>
</evidence>
<dbReference type="NCBIfam" id="NF004784">
    <property type="entry name" value="PRK06131.1"/>
    <property type="match status" value="1"/>
</dbReference>
<evidence type="ECO:0000256" key="2">
    <source>
        <dbReference type="ARBA" id="ARBA00022723"/>
    </source>
</evidence>
<keyword evidence="2" id="KW-0479">Metal-binding</keyword>
<dbReference type="EMBL" id="JAATJJ010000002">
    <property type="protein sequence ID" value="NJB72149.1"/>
    <property type="molecule type" value="Genomic_DNA"/>
</dbReference>
<dbReference type="AlphaFoldDB" id="A0A846R5U6"/>
<dbReference type="PANTHER" id="PTHR43183:SF1">
    <property type="entry name" value="HYPOTHETICAL DIHYDROXY-ACID DEHYDRATASE (EUROFUNG)-RELATED"/>
    <property type="match status" value="1"/>
</dbReference>
<dbReference type="InterPro" id="IPR000581">
    <property type="entry name" value="ILV_EDD_N"/>
</dbReference>
<keyword evidence="9" id="KW-1185">Reference proteome</keyword>
<comment type="caution">
    <text evidence="8">The sequence shown here is derived from an EMBL/GenBank/DDBJ whole genome shotgun (WGS) entry which is preliminary data.</text>
</comment>
<dbReference type="GO" id="GO:0004160">
    <property type="term" value="F:dihydroxy-acid dehydratase activity"/>
    <property type="evidence" value="ECO:0007669"/>
    <property type="project" value="UniProtKB-EC"/>
</dbReference>
<accession>A0A846R5U6</accession>
<evidence type="ECO:0000259" key="7">
    <source>
        <dbReference type="Pfam" id="PF24877"/>
    </source>
</evidence>
<evidence type="ECO:0000259" key="6">
    <source>
        <dbReference type="Pfam" id="PF00920"/>
    </source>
</evidence>
<dbReference type="NCBIfam" id="NF009560">
    <property type="entry name" value="PRK13017.1"/>
    <property type="match status" value="1"/>
</dbReference>
<evidence type="ECO:0000313" key="8">
    <source>
        <dbReference type="EMBL" id="NJB72149.1"/>
    </source>
</evidence>
<dbReference type="Pfam" id="PF24877">
    <property type="entry name" value="ILV_EDD_C"/>
    <property type="match status" value="1"/>
</dbReference>
<organism evidence="8 9">
    <name type="scientific">Saonia flava</name>
    <dbReference type="NCBI Taxonomy" id="523696"/>
    <lineage>
        <taxon>Bacteria</taxon>
        <taxon>Pseudomonadati</taxon>
        <taxon>Bacteroidota</taxon>
        <taxon>Flavobacteriia</taxon>
        <taxon>Flavobacteriales</taxon>
        <taxon>Flavobacteriaceae</taxon>
        <taxon>Saonia</taxon>
    </lineage>
</organism>
<evidence type="ECO:0000256" key="3">
    <source>
        <dbReference type="ARBA" id="ARBA00023004"/>
    </source>
</evidence>
<feature type="domain" description="Dihydroxy-acid/6-phosphogluconate dehydratase C-terminal" evidence="7">
    <location>
        <begin position="364"/>
        <end position="558"/>
    </location>
</feature>
<dbReference type="InterPro" id="IPR052352">
    <property type="entry name" value="Sugar_Degrad_Dehydratases"/>
</dbReference>
<feature type="domain" description="Dihydroxy-acid/6-phosphogluconate dehydratase N-terminal" evidence="6">
    <location>
        <begin position="43"/>
        <end position="354"/>
    </location>
</feature>
<dbReference type="EC" id="4.2.1.9" evidence="8"/>
<reference evidence="8 9" key="1">
    <citation type="submission" date="2020-03" db="EMBL/GenBank/DDBJ databases">
        <title>Genomic Encyclopedia of Type Strains, Phase IV (KMG-IV): sequencing the most valuable type-strain genomes for metagenomic binning, comparative biology and taxonomic classification.</title>
        <authorList>
            <person name="Goeker M."/>
        </authorList>
    </citation>
    <scope>NUCLEOTIDE SEQUENCE [LARGE SCALE GENOMIC DNA]</scope>
    <source>
        <strain evidence="8 9">DSM 29762</strain>
    </source>
</reference>
<dbReference type="GO" id="GO:0051536">
    <property type="term" value="F:iron-sulfur cluster binding"/>
    <property type="evidence" value="ECO:0007669"/>
    <property type="project" value="UniProtKB-KW"/>
</dbReference>
<dbReference type="Gene3D" id="3.50.30.80">
    <property type="entry name" value="IlvD/EDD C-terminal domain-like"/>
    <property type="match status" value="1"/>
</dbReference>
<keyword evidence="5 8" id="KW-0456">Lyase</keyword>
<proteinExistence type="inferred from homology"/>
<comment type="similarity">
    <text evidence="1">Belongs to the IlvD/Edd family.</text>
</comment>
<keyword evidence="3" id="KW-0408">Iron</keyword>
<dbReference type="SUPFAM" id="SSF143975">
    <property type="entry name" value="IlvD/EDD N-terminal domain-like"/>
    <property type="match status" value="1"/>
</dbReference>
<evidence type="ECO:0000256" key="4">
    <source>
        <dbReference type="ARBA" id="ARBA00023014"/>
    </source>
</evidence>
<name>A0A846R5U6_9FLAO</name>
<evidence type="ECO:0000256" key="5">
    <source>
        <dbReference type="ARBA" id="ARBA00023239"/>
    </source>
</evidence>
<keyword evidence="4" id="KW-0411">Iron-sulfur</keyword>
<dbReference type="InterPro" id="IPR037237">
    <property type="entry name" value="IlvD/EDD_N"/>
</dbReference>
<evidence type="ECO:0000256" key="1">
    <source>
        <dbReference type="ARBA" id="ARBA00006486"/>
    </source>
</evidence>
<dbReference type="InterPro" id="IPR056740">
    <property type="entry name" value="ILV_EDD_C"/>
</dbReference>
<dbReference type="RefSeq" id="WP_167964876.1">
    <property type="nucleotide sequence ID" value="NZ_JAATJJ010000002.1"/>
</dbReference>
<dbReference type="InterPro" id="IPR042096">
    <property type="entry name" value="Dihydro-acid_dehy_C"/>
</dbReference>